<proteinExistence type="predicted"/>
<dbReference type="InterPro" id="IPR050505">
    <property type="entry name" value="WDR55/POC1"/>
</dbReference>
<dbReference type="Pfam" id="PF00400">
    <property type="entry name" value="WD40"/>
    <property type="match status" value="2"/>
</dbReference>
<accession>A0ABM9WSB3</accession>
<protein>
    <submittedName>
        <fullName evidence="4">FOG: WD40 repeat</fullName>
    </submittedName>
</protein>
<keyword evidence="2" id="KW-0677">Repeat</keyword>
<keyword evidence="1 3" id="KW-0853">WD repeat</keyword>
<feature type="repeat" description="WD" evidence="3">
    <location>
        <begin position="212"/>
        <end position="253"/>
    </location>
</feature>
<dbReference type="InterPro" id="IPR011047">
    <property type="entry name" value="Quinoprotein_ADH-like_sf"/>
</dbReference>
<gene>
    <name evidence="4" type="ORF">VEx25_2013</name>
</gene>
<reference evidence="5" key="1">
    <citation type="submission" date="2006-10" db="EMBL/GenBank/DDBJ databases">
        <authorList>
            <person name="Heidelberg J."/>
            <person name="Sebastian Y."/>
        </authorList>
    </citation>
    <scope>NUCLEOTIDE SEQUENCE [LARGE SCALE GENOMIC DNA]</scope>
    <source>
        <strain evidence="5">EX25</strain>
    </source>
</reference>
<dbReference type="PROSITE" id="PS00678">
    <property type="entry name" value="WD_REPEATS_1"/>
    <property type="match status" value="1"/>
</dbReference>
<dbReference type="SMART" id="SM00320">
    <property type="entry name" value="WD40"/>
    <property type="match status" value="6"/>
</dbReference>
<keyword evidence="5" id="KW-1185">Reference proteome</keyword>
<dbReference type="Gene3D" id="2.130.10.10">
    <property type="entry name" value="YVTN repeat-like/Quinoprotein amine dehydrogenase"/>
    <property type="match status" value="2"/>
</dbReference>
<evidence type="ECO:0000313" key="4">
    <source>
        <dbReference type="EMBL" id="EDN56253.1"/>
    </source>
</evidence>
<dbReference type="PANTHER" id="PTHR44019">
    <property type="entry name" value="WD REPEAT-CONTAINING PROTEIN 55"/>
    <property type="match status" value="1"/>
</dbReference>
<evidence type="ECO:0000256" key="2">
    <source>
        <dbReference type="ARBA" id="ARBA00022737"/>
    </source>
</evidence>
<dbReference type="PANTHER" id="PTHR44019:SF8">
    <property type="entry name" value="POC1 CENTRIOLAR PROTEIN HOMOLOG"/>
    <property type="match status" value="1"/>
</dbReference>
<feature type="repeat" description="WD" evidence="3">
    <location>
        <begin position="309"/>
        <end position="338"/>
    </location>
</feature>
<evidence type="ECO:0000256" key="1">
    <source>
        <dbReference type="ARBA" id="ARBA00022574"/>
    </source>
</evidence>
<dbReference type="InterPro" id="IPR015943">
    <property type="entry name" value="WD40/YVTN_repeat-like_dom_sf"/>
</dbReference>
<dbReference type="SUPFAM" id="SSF50998">
    <property type="entry name" value="Quinoprotein alcohol dehydrogenase-like"/>
    <property type="match status" value="1"/>
</dbReference>
<evidence type="ECO:0000256" key="3">
    <source>
        <dbReference type="PROSITE-ProRule" id="PRU00221"/>
    </source>
</evidence>
<dbReference type="Proteomes" id="UP000242664">
    <property type="component" value="Unassembled WGS sequence"/>
</dbReference>
<organism evidence="4 5">
    <name type="scientific">Vibrio antiquarius (strain Ex25)</name>
    <dbReference type="NCBI Taxonomy" id="150340"/>
    <lineage>
        <taxon>Bacteria</taxon>
        <taxon>Pseudomonadati</taxon>
        <taxon>Pseudomonadota</taxon>
        <taxon>Gammaproteobacteria</taxon>
        <taxon>Vibrionales</taxon>
        <taxon>Vibrionaceae</taxon>
        <taxon>Vibrio</taxon>
        <taxon>Vibrio diabolicus subgroup</taxon>
    </lineage>
</organism>
<sequence>MQQVATLLKLISLNSPNNGFAIGCCAQIFYETSEDNRYTNILAICLKTQTGLLDVMQRISHLFLYLIVITTLNGCFFAEREVQRWPIEPQGATSFALSRDGRFALLYSQQHHLMLWDLEQNEQLANLGELDADANVVSHIRISDNGRYAVTASQMNFAVWDLGWTQSKGLWSISDALIRDVDITSNGEQVLLGLSNGKAIYVNLVTGRRLEFLAHREKVNSVAISPNGRFALTGGNDYKAYLWDTETGQVLRTFEHEQRVVRVALQRDGKLAMTSDGGNQAVIWDLKTGQEVTQLSSWSRQLIFSTARFSDDGTQLVTGTPSGRVSIWDTQTGKRIGGFEVEPKKDTRPPRAVVYDAAFDSKQRVITATSAGIAQAWQLENGS</sequence>
<dbReference type="InterPro" id="IPR001680">
    <property type="entry name" value="WD40_rpt"/>
</dbReference>
<dbReference type="PROSITE" id="PS50294">
    <property type="entry name" value="WD_REPEATS_REGION"/>
    <property type="match status" value="1"/>
</dbReference>
<dbReference type="EMBL" id="DS267842">
    <property type="protein sequence ID" value="EDN56253.1"/>
    <property type="molecule type" value="Genomic_DNA"/>
</dbReference>
<feature type="repeat" description="WD" evidence="3">
    <location>
        <begin position="253"/>
        <end position="294"/>
    </location>
</feature>
<name>A0ABM9WSB3_VIBAE</name>
<dbReference type="PROSITE" id="PS50082">
    <property type="entry name" value="WD_REPEATS_2"/>
    <property type="match status" value="3"/>
</dbReference>
<dbReference type="InterPro" id="IPR019775">
    <property type="entry name" value="WD40_repeat_CS"/>
</dbReference>
<evidence type="ECO:0000313" key="5">
    <source>
        <dbReference type="Proteomes" id="UP000242664"/>
    </source>
</evidence>